<gene>
    <name evidence="1" type="ORF">SAMN02983004_01079</name>
</gene>
<accession>A0A1G4QEH6</accession>
<dbReference type="Proteomes" id="UP000199262">
    <property type="component" value="Unassembled WGS sequence"/>
</dbReference>
<protein>
    <submittedName>
        <fullName evidence="1">Uncharacterized protein</fullName>
    </submittedName>
</protein>
<sequence length="96" mass="11269">MKTKNFVKTNASTAFAQKLAKDALAKEEEKIQKTLREILYERPDDSIVFRIAKNIYENEYKKINSLNKRIGINNHDFSFHFIDVIKNKSCKCNKDL</sequence>
<dbReference type="EMBL" id="FMTE01000016">
    <property type="protein sequence ID" value="SCW42867.1"/>
    <property type="molecule type" value="Genomic_DNA"/>
</dbReference>
<evidence type="ECO:0000313" key="1">
    <source>
        <dbReference type="EMBL" id="SCW42867.1"/>
    </source>
</evidence>
<keyword evidence="2" id="KW-1185">Reference proteome</keyword>
<proteinExistence type="predicted"/>
<name>A0A1G4QEH6_BORJA</name>
<dbReference type="AlphaFoldDB" id="A0A1G4QEH6"/>
<evidence type="ECO:0000313" key="2">
    <source>
        <dbReference type="Proteomes" id="UP000199262"/>
    </source>
</evidence>
<dbReference type="OrthoDB" id="9804286at2"/>
<reference evidence="2" key="1">
    <citation type="submission" date="2016-10" db="EMBL/GenBank/DDBJ databases">
        <authorList>
            <person name="Varghese N."/>
            <person name="Submissions S."/>
        </authorList>
    </citation>
    <scope>NUCLEOTIDE SEQUENCE [LARGE SCALE GENOMIC DNA]</scope>
    <source>
        <strain evidence="2">ATCC 51557</strain>
    </source>
</reference>
<organism evidence="1 2">
    <name type="scientific">Borreliella japonica</name>
    <name type="common">Borrelia japonica</name>
    <dbReference type="NCBI Taxonomy" id="34095"/>
    <lineage>
        <taxon>Bacteria</taxon>
        <taxon>Pseudomonadati</taxon>
        <taxon>Spirochaetota</taxon>
        <taxon>Spirochaetia</taxon>
        <taxon>Spirochaetales</taxon>
        <taxon>Borreliaceae</taxon>
        <taxon>Borreliella</taxon>
    </lineage>
</organism>